<proteinExistence type="predicted"/>
<keyword evidence="2" id="KW-1185">Reference proteome</keyword>
<organism evidence="1 2">
    <name type="scientific">Cinara cedri</name>
    <dbReference type="NCBI Taxonomy" id="506608"/>
    <lineage>
        <taxon>Eukaryota</taxon>
        <taxon>Metazoa</taxon>
        <taxon>Ecdysozoa</taxon>
        <taxon>Arthropoda</taxon>
        <taxon>Hexapoda</taxon>
        <taxon>Insecta</taxon>
        <taxon>Pterygota</taxon>
        <taxon>Neoptera</taxon>
        <taxon>Paraneoptera</taxon>
        <taxon>Hemiptera</taxon>
        <taxon>Sternorrhyncha</taxon>
        <taxon>Aphidomorpha</taxon>
        <taxon>Aphidoidea</taxon>
        <taxon>Aphididae</taxon>
        <taxon>Lachninae</taxon>
        <taxon>Cinara</taxon>
    </lineage>
</organism>
<protein>
    <submittedName>
        <fullName evidence="1">Uncharacterized protein</fullName>
    </submittedName>
</protein>
<dbReference type="OrthoDB" id="6615313at2759"/>
<sequence>MDVFGSTLECESNKMIDGFVATIKTLQEDIAKITDWMEIQENKFLALDKKSDEIVIKINNIETSANYLIAGIITISNLDSRLSKIEKRMPLSIDKTFVLERHTDTWATQHWIFKNSPCAQNGKSRKTNKWLEHNFHHMT</sequence>
<reference evidence="1 2" key="1">
    <citation type="submission" date="2019-08" db="EMBL/GenBank/DDBJ databases">
        <authorList>
            <person name="Alioto T."/>
            <person name="Alioto T."/>
            <person name="Gomez Garrido J."/>
        </authorList>
    </citation>
    <scope>NUCLEOTIDE SEQUENCE [LARGE SCALE GENOMIC DNA]</scope>
</reference>
<dbReference type="AlphaFoldDB" id="A0A5E4N988"/>
<evidence type="ECO:0000313" key="1">
    <source>
        <dbReference type="EMBL" id="VVC39017.1"/>
    </source>
</evidence>
<dbReference type="Proteomes" id="UP000325440">
    <property type="component" value="Unassembled WGS sequence"/>
</dbReference>
<gene>
    <name evidence="1" type="ORF">CINCED_3A015320</name>
</gene>
<evidence type="ECO:0000313" key="2">
    <source>
        <dbReference type="Proteomes" id="UP000325440"/>
    </source>
</evidence>
<dbReference type="EMBL" id="CABPRJ010001553">
    <property type="protein sequence ID" value="VVC39017.1"/>
    <property type="molecule type" value="Genomic_DNA"/>
</dbReference>
<accession>A0A5E4N988</accession>
<name>A0A5E4N988_9HEMI</name>